<evidence type="ECO:0008006" key="3">
    <source>
        <dbReference type="Google" id="ProtNLM"/>
    </source>
</evidence>
<dbReference type="SUPFAM" id="SSF50814">
    <property type="entry name" value="Lipocalins"/>
    <property type="match status" value="1"/>
</dbReference>
<evidence type="ECO:0000313" key="2">
    <source>
        <dbReference type="Proteomes" id="UP000261360"/>
    </source>
</evidence>
<name>A0A3B4XRM4_SERLL</name>
<dbReference type="GeneTree" id="ENSGT00990000211098"/>
<evidence type="ECO:0000313" key="1">
    <source>
        <dbReference type="Ensembl" id="ENSSLDP00000018300.1"/>
    </source>
</evidence>
<sequence length="78" mass="8857">MAFTGKYVLESQENYKDFLKALELETVDGDIFKTTVTPDGGKLKIQFPKYLYTAEVVGDKLVEVSTYNLTLMISKKIK</sequence>
<dbReference type="InterPro" id="IPR012674">
    <property type="entry name" value="Calycin"/>
</dbReference>
<keyword evidence="2" id="KW-1185">Reference proteome</keyword>
<dbReference type="Ensembl" id="ENSSLDT00000018924.1">
    <property type="protein sequence ID" value="ENSSLDP00000018300.1"/>
    <property type="gene ID" value="ENSSLDG00000014404.1"/>
</dbReference>
<reference evidence="1" key="2">
    <citation type="submission" date="2025-09" db="UniProtKB">
        <authorList>
            <consortium name="Ensembl"/>
        </authorList>
    </citation>
    <scope>IDENTIFICATION</scope>
</reference>
<proteinExistence type="predicted"/>
<dbReference type="Proteomes" id="UP000261360">
    <property type="component" value="Unplaced"/>
</dbReference>
<accession>A0A3B4XRM4</accession>
<reference evidence="1" key="1">
    <citation type="submission" date="2025-08" db="UniProtKB">
        <authorList>
            <consortium name="Ensembl"/>
        </authorList>
    </citation>
    <scope>IDENTIFICATION</scope>
</reference>
<organism evidence="1 2">
    <name type="scientific">Seriola lalandi dorsalis</name>
    <dbReference type="NCBI Taxonomy" id="1841481"/>
    <lineage>
        <taxon>Eukaryota</taxon>
        <taxon>Metazoa</taxon>
        <taxon>Chordata</taxon>
        <taxon>Craniata</taxon>
        <taxon>Vertebrata</taxon>
        <taxon>Euteleostomi</taxon>
        <taxon>Actinopterygii</taxon>
        <taxon>Neopterygii</taxon>
        <taxon>Teleostei</taxon>
        <taxon>Neoteleostei</taxon>
        <taxon>Acanthomorphata</taxon>
        <taxon>Carangaria</taxon>
        <taxon>Carangiformes</taxon>
        <taxon>Carangidae</taxon>
        <taxon>Seriola</taxon>
    </lineage>
</organism>
<dbReference type="AlphaFoldDB" id="A0A3B4XRM4"/>
<dbReference type="Gene3D" id="2.40.128.20">
    <property type="match status" value="1"/>
</dbReference>
<protein>
    <recommendedName>
        <fullName evidence="3">Cytosolic fatty-acid binding proteins domain-containing protein</fullName>
    </recommendedName>
</protein>
<dbReference type="Pfam" id="PF14651">
    <property type="entry name" value="Lipocalin_7"/>
    <property type="match status" value="1"/>
</dbReference>